<dbReference type="GO" id="GO:0045329">
    <property type="term" value="P:carnitine biosynthetic process"/>
    <property type="evidence" value="ECO:0007669"/>
    <property type="project" value="UniProtKB-KW"/>
</dbReference>
<dbReference type="InterPro" id="IPR010376">
    <property type="entry name" value="GBBH-like_N"/>
</dbReference>
<dbReference type="Pfam" id="PF06155">
    <property type="entry name" value="GBBH-like_N"/>
    <property type="match status" value="1"/>
</dbReference>
<keyword evidence="7" id="KW-0479">Metal-binding</keyword>
<dbReference type="CDD" id="cd00250">
    <property type="entry name" value="CAS_like"/>
    <property type="match status" value="1"/>
</dbReference>
<dbReference type="Pfam" id="PF02668">
    <property type="entry name" value="TauD"/>
    <property type="match status" value="1"/>
</dbReference>
<evidence type="ECO:0000256" key="1">
    <source>
        <dbReference type="ARBA" id="ARBA00001954"/>
    </source>
</evidence>
<comment type="cofactor">
    <cofactor evidence="1">
        <name>Fe(2+)</name>
        <dbReference type="ChEBI" id="CHEBI:29033"/>
    </cofactor>
</comment>
<comment type="catalytic activity">
    <reaction evidence="16">
        <text>N(6),N(6),N(6)-trimethyl-L-lysine + 2-oxoglutarate + O2 = (3S)-3-hydroxy-N(6),N(6),N(6)-trimethyl-L-lysine + succinate + CO2</text>
        <dbReference type="Rhea" id="RHEA:14181"/>
        <dbReference type="ChEBI" id="CHEBI:15379"/>
        <dbReference type="ChEBI" id="CHEBI:16526"/>
        <dbReference type="ChEBI" id="CHEBI:16810"/>
        <dbReference type="ChEBI" id="CHEBI:30031"/>
        <dbReference type="ChEBI" id="CHEBI:58100"/>
        <dbReference type="ChEBI" id="CHEBI:141499"/>
        <dbReference type="EC" id="1.14.11.8"/>
    </reaction>
</comment>
<dbReference type="FunFam" id="3.30.2020.30:FF:000002">
    <property type="entry name" value="Putative gamma-butyrobetaine dioxygenase"/>
    <property type="match status" value="1"/>
</dbReference>
<dbReference type="Gene3D" id="3.30.2020.30">
    <property type="match status" value="1"/>
</dbReference>
<dbReference type="PANTHER" id="PTHR10696">
    <property type="entry name" value="GAMMA-BUTYROBETAINE HYDROXYLASE-RELATED"/>
    <property type="match status" value="1"/>
</dbReference>
<evidence type="ECO:0000313" key="20">
    <source>
        <dbReference type="Proteomes" id="UP001374579"/>
    </source>
</evidence>
<dbReference type="InterPro" id="IPR038492">
    <property type="entry name" value="GBBH-like_N_sf"/>
</dbReference>
<evidence type="ECO:0000256" key="4">
    <source>
        <dbReference type="ARBA" id="ARBA00008654"/>
    </source>
</evidence>
<organism evidence="19 20">
    <name type="scientific">Littorina saxatilis</name>
    <dbReference type="NCBI Taxonomy" id="31220"/>
    <lineage>
        <taxon>Eukaryota</taxon>
        <taxon>Metazoa</taxon>
        <taxon>Spiralia</taxon>
        <taxon>Lophotrochozoa</taxon>
        <taxon>Mollusca</taxon>
        <taxon>Gastropoda</taxon>
        <taxon>Caenogastropoda</taxon>
        <taxon>Littorinimorpha</taxon>
        <taxon>Littorinoidea</taxon>
        <taxon>Littorinidae</taxon>
        <taxon>Littorina</taxon>
    </lineage>
</organism>
<keyword evidence="20" id="KW-1185">Reference proteome</keyword>
<keyword evidence="11" id="KW-0408">Iron</keyword>
<dbReference type="FunFam" id="3.60.130.10:FF:000001">
    <property type="entry name" value="Trimethyllysine dioxygenase, mitochondrial"/>
    <property type="match status" value="1"/>
</dbReference>
<evidence type="ECO:0000256" key="16">
    <source>
        <dbReference type="ARBA" id="ARBA00049334"/>
    </source>
</evidence>
<evidence type="ECO:0000256" key="8">
    <source>
        <dbReference type="ARBA" id="ARBA00022873"/>
    </source>
</evidence>
<name>A0AAN9APU2_9CAEN</name>
<dbReference type="Gene3D" id="3.60.130.10">
    <property type="entry name" value="Clavaminate synthase-like"/>
    <property type="match status" value="1"/>
</dbReference>
<evidence type="ECO:0000259" key="17">
    <source>
        <dbReference type="Pfam" id="PF02668"/>
    </source>
</evidence>
<keyword evidence="10" id="KW-0560">Oxidoreductase</keyword>
<dbReference type="Proteomes" id="UP001374579">
    <property type="component" value="Unassembled WGS sequence"/>
</dbReference>
<feature type="domain" description="TauD/TfdA-like" evidence="17">
    <location>
        <begin position="213"/>
        <end position="443"/>
    </location>
</feature>
<proteinExistence type="inferred from homology"/>
<evidence type="ECO:0000256" key="9">
    <source>
        <dbReference type="ARBA" id="ARBA00022964"/>
    </source>
</evidence>
<dbReference type="InterPro" id="IPR050411">
    <property type="entry name" value="AlphaKG_dependent_hydroxylases"/>
</dbReference>
<gene>
    <name evidence="19" type="ORF">V1264_010622</name>
</gene>
<dbReference type="EMBL" id="JBAMIC010000024">
    <property type="protein sequence ID" value="KAK7090881.1"/>
    <property type="molecule type" value="Genomic_DNA"/>
</dbReference>
<evidence type="ECO:0000259" key="18">
    <source>
        <dbReference type="Pfam" id="PF06155"/>
    </source>
</evidence>
<accession>A0AAN9APU2</accession>
<sequence length="459" mass="51857">MLGYRLTSRTTKLVWASPRWLVPSLQQGEHCRPLSGCYSRKAQASNKHYRWMVSGLNTRLLSLSGSKLLDQDVCGSWKPKTFSSHHCAFSIRSNPKDAESDGKSLSLRLGERHVQVPLLWLRDHCRCQSCYNSSTFQKNVDTYSLDNLALLETNVEGDALSIKWQDGHITDYSLQWLDQNFYSPGAQVERFLWDGPRMNEKPVPSTAYEHHVNSDDGLKSTLKNILEYGFCVVEGAPATEEGTLSVTDRISFPLETVYGRSSVMVSGEMEHSDTAYTSMPLGPHIDTTYCTLPAGIQVFHCFSHNGQGGETLLVDGFKAAEKLRRLHLSHFNTLVNTTIPHEYIEGSHYHLYSLGTVLSTDLMTGALTQIRFNPYDRAPLRTVPPQDIPHFYDSYAALTNIIRSKDSAFWIKLNPGMVLLVDNWRVMHGRSSFTGRRVLNGLYLPRDDWMSRARAMGLV</sequence>
<evidence type="ECO:0000313" key="19">
    <source>
        <dbReference type="EMBL" id="KAK7090881.1"/>
    </source>
</evidence>
<evidence type="ECO:0000256" key="6">
    <source>
        <dbReference type="ARBA" id="ARBA00016835"/>
    </source>
</evidence>
<comment type="cofactor">
    <cofactor evidence="2">
        <name>L-ascorbate</name>
        <dbReference type="ChEBI" id="CHEBI:38290"/>
    </cofactor>
</comment>
<dbReference type="GO" id="GO:0005739">
    <property type="term" value="C:mitochondrion"/>
    <property type="evidence" value="ECO:0007669"/>
    <property type="project" value="TreeGrafter"/>
</dbReference>
<evidence type="ECO:0000256" key="15">
    <source>
        <dbReference type="ARBA" id="ARBA00046008"/>
    </source>
</evidence>
<keyword evidence="8" id="KW-0124">Carnitine biosynthesis</keyword>
<evidence type="ECO:0000256" key="5">
    <source>
        <dbReference type="ARBA" id="ARBA00012267"/>
    </source>
</evidence>
<dbReference type="InterPro" id="IPR003819">
    <property type="entry name" value="TauD/TfdA-like"/>
</dbReference>
<dbReference type="GO" id="GO:0005506">
    <property type="term" value="F:iron ion binding"/>
    <property type="evidence" value="ECO:0007669"/>
    <property type="project" value="InterPro"/>
</dbReference>
<dbReference type="AlphaFoldDB" id="A0AAN9APU2"/>
<reference evidence="19 20" key="1">
    <citation type="submission" date="2024-02" db="EMBL/GenBank/DDBJ databases">
        <title>Chromosome-scale genome assembly of the rough periwinkle Littorina saxatilis.</title>
        <authorList>
            <person name="De Jode A."/>
            <person name="Faria R."/>
            <person name="Formenti G."/>
            <person name="Sims Y."/>
            <person name="Smith T.P."/>
            <person name="Tracey A."/>
            <person name="Wood J.M.D."/>
            <person name="Zagrodzka Z.B."/>
            <person name="Johannesson K."/>
            <person name="Butlin R.K."/>
            <person name="Leder E.H."/>
        </authorList>
    </citation>
    <scope>NUCLEOTIDE SEQUENCE [LARGE SCALE GENOMIC DNA]</scope>
    <source>
        <strain evidence="19">Snail1</strain>
        <tissue evidence="19">Muscle</tissue>
    </source>
</reference>
<comment type="similarity">
    <text evidence="4">Belongs to the gamma-BBH/TMLD family.</text>
</comment>
<dbReference type="NCBIfam" id="TIGR02410">
    <property type="entry name" value="carnitine_TMLD"/>
    <property type="match status" value="1"/>
</dbReference>
<protein>
    <recommendedName>
        <fullName evidence="6">Trimethyllysine dioxygenase, mitochondrial</fullName>
        <ecNumber evidence="5">1.14.11.8</ecNumber>
    </recommendedName>
    <alternativeName>
        <fullName evidence="13">Epsilon-trimethyllysine 2-oxoglutarate dioxygenase</fullName>
    </alternativeName>
    <alternativeName>
        <fullName evidence="12">TML hydroxylase</fullName>
    </alternativeName>
    <alternativeName>
        <fullName evidence="14">TML-alpha-ketoglutarate dioxygenase</fullName>
    </alternativeName>
</protein>
<evidence type="ECO:0000256" key="2">
    <source>
        <dbReference type="ARBA" id="ARBA00001961"/>
    </source>
</evidence>
<evidence type="ECO:0000256" key="12">
    <source>
        <dbReference type="ARBA" id="ARBA00030363"/>
    </source>
</evidence>
<comment type="pathway">
    <text evidence="3">Amine and polyamine biosynthesis; carnitine biosynthesis.</text>
</comment>
<dbReference type="EC" id="1.14.11.8" evidence="5"/>
<dbReference type="GO" id="GO:0050353">
    <property type="term" value="F:trimethyllysine dioxygenase activity"/>
    <property type="evidence" value="ECO:0007669"/>
    <property type="project" value="UniProtKB-EC"/>
</dbReference>
<evidence type="ECO:0000256" key="14">
    <source>
        <dbReference type="ARBA" id="ARBA00032283"/>
    </source>
</evidence>
<dbReference type="SUPFAM" id="SSF51197">
    <property type="entry name" value="Clavaminate synthase-like"/>
    <property type="match status" value="1"/>
</dbReference>
<dbReference type="PANTHER" id="PTHR10696:SF51">
    <property type="entry name" value="TRIMETHYLLYSINE DIOXYGENASE, MITOCHONDRIAL"/>
    <property type="match status" value="1"/>
</dbReference>
<comment type="caution">
    <text evidence="19">The sequence shown here is derived from an EMBL/GenBank/DDBJ whole genome shotgun (WGS) entry which is preliminary data.</text>
</comment>
<evidence type="ECO:0000256" key="7">
    <source>
        <dbReference type="ARBA" id="ARBA00022723"/>
    </source>
</evidence>
<evidence type="ECO:0000256" key="10">
    <source>
        <dbReference type="ARBA" id="ARBA00023002"/>
    </source>
</evidence>
<dbReference type="InterPro" id="IPR012776">
    <property type="entry name" value="Trimethyllysine_dOase"/>
</dbReference>
<feature type="domain" description="Gamma-butyrobetaine hydroxylase-like N-terminal" evidence="18">
    <location>
        <begin position="100"/>
        <end position="177"/>
    </location>
</feature>
<evidence type="ECO:0000256" key="11">
    <source>
        <dbReference type="ARBA" id="ARBA00023004"/>
    </source>
</evidence>
<keyword evidence="9" id="KW-0223">Dioxygenase</keyword>
<evidence type="ECO:0000256" key="3">
    <source>
        <dbReference type="ARBA" id="ARBA00005022"/>
    </source>
</evidence>
<dbReference type="InterPro" id="IPR042098">
    <property type="entry name" value="TauD-like_sf"/>
</dbReference>
<evidence type="ECO:0000256" key="13">
    <source>
        <dbReference type="ARBA" id="ARBA00031778"/>
    </source>
</evidence>
<comment type="function">
    <text evidence="15">Converts trimethyllysine (TML) into hydroxytrimethyllysine (HTML).</text>
</comment>